<dbReference type="AlphaFoldDB" id="A0A2P7SQK4"/>
<organism evidence="1 2">
    <name type="scientific">Kumtagia ephedrae</name>
    <dbReference type="NCBI Taxonomy" id="2116701"/>
    <lineage>
        <taxon>Bacteria</taxon>
        <taxon>Pseudomonadati</taxon>
        <taxon>Pseudomonadota</taxon>
        <taxon>Alphaproteobacteria</taxon>
        <taxon>Hyphomicrobiales</taxon>
        <taxon>Phyllobacteriaceae</taxon>
        <taxon>Kumtagia</taxon>
    </lineage>
</organism>
<dbReference type="EMBL" id="PXYK01000003">
    <property type="protein sequence ID" value="PSJ64774.1"/>
    <property type="molecule type" value="Genomic_DNA"/>
</dbReference>
<dbReference type="OrthoDB" id="9801877at2"/>
<dbReference type="InterPro" id="IPR021734">
    <property type="entry name" value="DUF3303"/>
</dbReference>
<keyword evidence="2" id="KW-1185">Reference proteome</keyword>
<gene>
    <name evidence="1" type="ORF">C7I84_03740</name>
</gene>
<name>A0A2P7SQK4_9HYPH</name>
<dbReference type="Proteomes" id="UP000241229">
    <property type="component" value="Unassembled WGS sequence"/>
</dbReference>
<dbReference type="RefSeq" id="WP_106770818.1">
    <property type="nucleotide sequence ID" value="NZ_PXYK01000003.1"/>
</dbReference>
<evidence type="ECO:0008006" key="3">
    <source>
        <dbReference type="Google" id="ProtNLM"/>
    </source>
</evidence>
<evidence type="ECO:0000313" key="2">
    <source>
        <dbReference type="Proteomes" id="UP000241229"/>
    </source>
</evidence>
<protein>
    <recommendedName>
        <fullName evidence="3">DUF3303 domain-containing protein</fullName>
    </recommendedName>
</protein>
<sequence length="98" mass="11279">MLFMVIERFDNNDMVPVYERFRESERGLPDGLEFVDSWVEANFARCFQLMRCDDPKLFQQWILHWRGTGVTMEIVPVVSSADTRSVVTSFIEAGPASG</sequence>
<evidence type="ECO:0000313" key="1">
    <source>
        <dbReference type="EMBL" id="PSJ64774.1"/>
    </source>
</evidence>
<comment type="caution">
    <text evidence="1">The sequence shown here is derived from an EMBL/GenBank/DDBJ whole genome shotgun (WGS) entry which is preliminary data.</text>
</comment>
<reference evidence="1 2" key="1">
    <citation type="submission" date="2018-03" db="EMBL/GenBank/DDBJ databases">
        <title>The draft genome of Mesorhizobium sp. 6GN-30.</title>
        <authorList>
            <person name="Liu L."/>
            <person name="Li L."/>
            <person name="Wang T."/>
            <person name="Zhang X."/>
            <person name="Liang L."/>
        </authorList>
    </citation>
    <scope>NUCLEOTIDE SEQUENCE [LARGE SCALE GENOMIC DNA]</scope>
    <source>
        <strain evidence="1 2">6GN30</strain>
    </source>
</reference>
<proteinExistence type="predicted"/>
<accession>A0A2P7SQK4</accession>
<dbReference type="Pfam" id="PF11746">
    <property type="entry name" value="DUF3303"/>
    <property type="match status" value="1"/>
</dbReference>